<comment type="caution">
    <text evidence="3">The sequence shown here is derived from an EMBL/GenBank/DDBJ whole genome shotgun (WGS) entry which is preliminary data.</text>
</comment>
<evidence type="ECO:0000313" key="3">
    <source>
        <dbReference type="EMBL" id="MCA9729407.1"/>
    </source>
</evidence>
<sequence>MRSLHGSTVRCLVAALLFGLSTPLSKALLGSIGPFTLAGLLYLGAALGVLPLALRESPQALWRVGRQRLMLAGAVLFGGGLGPVFL</sequence>
<gene>
    <name evidence="3" type="ORF">KC729_17095</name>
</gene>
<keyword evidence="1" id="KW-0472">Membrane</keyword>
<dbReference type="InterPro" id="IPR000620">
    <property type="entry name" value="EamA_dom"/>
</dbReference>
<proteinExistence type="predicted"/>
<dbReference type="Proteomes" id="UP000697710">
    <property type="component" value="Unassembled WGS sequence"/>
</dbReference>
<evidence type="ECO:0000313" key="4">
    <source>
        <dbReference type="Proteomes" id="UP000697710"/>
    </source>
</evidence>
<dbReference type="AlphaFoldDB" id="A0A956M2G5"/>
<reference evidence="3" key="2">
    <citation type="journal article" date="2021" name="Microbiome">
        <title>Successional dynamics and alternative stable states in a saline activated sludge microbial community over 9 years.</title>
        <authorList>
            <person name="Wang Y."/>
            <person name="Ye J."/>
            <person name="Ju F."/>
            <person name="Liu L."/>
            <person name="Boyd J.A."/>
            <person name="Deng Y."/>
            <person name="Parks D.H."/>
            <person name="Jiang X."/>
            <person name="Yin X."/>
            <person name="Woodcroft B.J."/>
            <person name="Tyson G.W."/>
            <person name="Hugenholtz P."/>
            <person name="Polz M.F."/>
            <person name="Zhang T."/>
        </authorList>
    </citation>
    <scope>NUCLEOTIDE SEQUENCE</scope>
    <source>
        <strain evidence="3">HKST-UBA01</strain>
    </source>
</reference>
<keyword evidence="1" id="KW-1133">Transmembrane helix</keyword>
<evidence type="ECO:0000259" key="2">
    <source>
        <dbReference type="Pfam" id="PF00892"/>
    </source>
</evidence>
<reference evidence="3" key="1">
    <citation type="submission" date="2020-04" db="EMBL/GenBank/DDBJ databases">
        <authorList>
            <person name="Zhang T."/>
        </authorList>
    </citation>
    <scope>NUCLEOTIDE SEQUENCE</scope>
    <source>
        <strain evidence="3">HKST-UBA01</strain>
    </source>
</reference>
<organism evidence="3 4">
    <name type="scientific">Eiseniibacteriota bacterium</name>
    <dbReference type="NCBI Taxonomy" id="2212470"/>
    <lineage>
        <taxon>Bacteria</taxon>
        <taxon>Candidatus Eiseniibacteriota</taxon>
    </lineage>
</organism>
<keyword evidence="1" id="KW-0812">Transmembrane</keyword>
<protein>
    <submittedName>
        <fullName evidence="3">EamA family transporter</fullName>
    </submittedName>
</protein>
<feature type="non-terminal residue" evidence="3">
    <location>
        <position position="86"/>
    </location>
</feature>
<name>A0A956M2G5_UNCEI</name>
<feature type="transmembrane region" description="Helical" evidence="1">
    <location>
        <begin position="37"/>
        <end position="55"/>
    </location>
</feature>
<dbReference type="GO" id="GO:0016020">
    <property type="term" value="C:membrane"/>
    <property type="evidence" value="ECO:0007669"/>
    <property type="project" value="InterPro"/>
</dbReference>
<accession>A0A956M2G5</accession>
<evidence type="ECO:0000256" key="1">
    <source>
        <dbReference type="SAM" id="Phobius"/>
    </source>
</evidence>
<feature type="domain" description="EamA" evidence="2">
    <location>
        <begin position="11"/>
        <end position="85"/>
    </location>
</feature>
<dbReference type="Pfam" id="PF00892">
    <property type="entry name" value="EamA"/>
    <property type="match status" value="1"/>
</dbReference>
<feature type="transmembrane region" description="Helical" evidence="1">
    <location>
        <begin position="67"/>
        <end position="85"/>
    </location>
</feature>
<dbReference type="EMBL" id="JAGQHR010000682">
    <property type="protein sequence ID" value="MCA9729407.1"/>
    <property type="molecule type" value="Genomic_DNA"/>
</dbReference>